<organism evidence="1 2">
    <name type="scientific">Gordonia amarae NBRC 15530</name>
    <dbReference type="NCBI Taxonomy" id="1075090"/>
    <lineage>
        <taxon>Bacteria</taxon>
        <taxon>Bacillati</taxon>
        <taxon>Actinomycetota</taxon>
        <taxon>Actinomycetes</taxon>
        <taxon>Mycobacteriales</taxon>
        <taxon>Gordoniaceae</taxon>
        <taxon>Gordonia</taxon>
    </lineage>
</organism>
<dbReference type="EMBL" id="BAED01000006">
    <property type="protein sequence ID" value="GAB03879.1"/>
    <property type="molecule type" value="Genomic_DNA"/>
</dbReference>
<accession>G7GJV4</accession>
<comment type="caution">
    <text evidence="1">The sequence shown here is derived from an EMBL/GenBank/DDBJ whole genome shotgun (WGS) entry which is preliminary data.</text>
</comment>
<evidence type="ECO:0000313" key="2">
    <source>
        <dbReference type="Proteomes" id="UP000006023"/>
    </source>
</evidence>
<reference evidence="1 2" key="1">
    <citation type="submission" date="2011-11" db="EMBL/GenBank/DDBJ databases">
        <title>Whole genome shotgun sequence of Gordonia amarae NBRC 15530.</title>
        <authorList>
            <person name="Takarada H."/>
            <person name="Hosoyama A."/>
            <person name="Tsuchikane K."/>
            <person name="Katsumata H."/>
            <person name="Yamazaki S."/>
            <person name="Fujita N."/>
        </authorList>
    </citation>
    <scope>NUCLEOTIDE SEQUENCE [LARGE SCALE GENOMIC DNA]</scope>
    <source>
        <strain evidence="1 2">NBRC 15530</strain>
    </source>
</reference>
<proteinExistence type="predicted"/>
<gene>
    <name evidence="1" type="ORF">GOAMR_06_00850</name>
</gene>
<dbReference type="AlphaFoldDB" id="G7GJV4"/>
<evidence type="ECO:0000313" key="1">
    <source>
        <dbReference type="EMBL" id="GAB03879.1"/>
    </source>
</evidence>
<protein>
    <submittedName>
        <fullName evidence="1">Uncharacterized protein</fullName>
    </submittedName>
</protein>
<name>G7GJV4_9ACTN</name>
<keyword evidence="2" id="KW-1185">Reference proteome</keyword>
<dbReference type="STRING" id="1075090.GOAMR_06_00850"/>
<sequence length="53" mass="5236">MAKEQRRRVSGRTALKLAMAAAIFVVGMLVGGGIADGTDGSCGAQASTAGVAR</sequence>
<dbReference type="Proteomes" id="UP000006023">
    <property type="component" value="Unassembled WGS sequence"/>
</dbReference>